<accession>A0A4Y7JYC5</accession>
<comment type="similarity">
    <text evidence="1 3">Belongs to the cytochrome P450 family.</text>
</comment>
<dbReference type="GO" id="GO:0005506">
    <property type="term" value="F:iron ion binding"/>
    <property type="evidence" value="ECO:0007669"/>
    <property type="project" value="InterPro"/>
</dbReference>
<dbReference type="InterPro" id="IPR050196">
    <property type="entry name" value="Cytochrome_P450_Monoox"/>
</dbReference>
<keyword evidence="2 3" id="KW-0408">Iron</keyword>
<evidence type="ECO:0000313" key="4">
    <source>
        <dbReference type="EMBL" id="RZC65052.1"/>
    </source>
</evidence>
<dbReference type="PRINTS" id="PR00463">
    <property type="entry name" value="EP450I"/>
</dbReference>
<dbReference type="SUPFAM" id="SSF48264">
    <property type="entry name" value="Cytochrome P450"/>
    <property type="match status" value="1"/>
</dbReference>
<dbReference type="Gramene" id="RZC65052">
    <property type="protein sequence ID" value="RZC65052"/>
    <property type="gene ID" value="C5167_008741"/>
</dbReference>
<proteinExistence type="inferred from homology"/>
<dbReference type="CDD" id="cd11046">
    <property type="entry name" value="CYP97"/>
    <property type="match status" value="1"/>
</dbReference>
<keyword evidence="5" id="KW-1185">Reference proteome</keyword>
<protein>
    <recommendedName>
        <fullName evidence="6">Cytochrome P450</fullName>
    </recommendedName>
</protein>
<comment type="cofactor">
    <cofactor evidence="2">
        <name>heme</name>
        <dbReference type="ChEBI" id="CHEBI:30413"/>
    </cofactor>
</comment>
<dbReference type="PANTHER" id="PTHR24291">
    <property type="entry name" value="CYTOCHROME P450 FAMILY 4"/>
    <property type="match status" value="1"/>
</dbReference>
<gene>
    <name evidence="4" type="ORF">C5167_008741</name>
</gene>
<dbReference type="GO" id="GO:0004497">
    <property type="term" value="F:monooxygenase activity"/>
    <property type="evidence" value="ECO:0007669"/>
    <property type="project" value="UniProtKB-KW"/>
</dbReference>
<dbReference type="STRING" id="3469.A0A4Y7JYC5"/>
<evidence type="ECO:0008006" key="6">
    <source>
        <dbReference type="Google" id="ProtNLM"/>
    </source>
</evidence>
<dbReference type="GO" id="GO:0020037">
    <property type="term" value="F:heme binding"/>
    <property type="evidence" value="ECO:0007669"/>
    <property type="project" value="InterPro"/>
</dbReference>
<sequence length="563" mass="63685">MATASVQQLPMPVHGNFHRINSFDFGTSRLANSYSKATLQILFQKNRCRIRCQSTDTEEEPKIKRNILDNASNLLTNLLSGGNLGSMPIAEGAYGSVYKLAFGPKAFVVVSDPIVARYILRENAFSYDKGVLADILEPIMGKGLIPADLETWKLRRRVIAPGFHTLFLEAMVKIFTDCSDRTITKIDRLLEVEERLGGNTIELDLEAEFSNLALDIIGLGVFNYDFGSVSKESPVIKAVYGTLFEAEHRSTFYIPYWKLPLVRWLVPRQRKFHNDLKVINDCLDGLIRNAKDTREETDVEKLQQRDYSNLKDASLLRFLVDMRGADVDDRQLRDDLMTMLIAGHETTAAVLTWAVFLLAQNPEKMRKAQAEIDSVIGRRKTTYECVKNLEYVRLIVVESLRLYPQPPLLIRRSLKSDVLPGGYNGEKDGYAIPAGTDIFISVYNLHQSPYFWDRPNDFEPERFLVQKKSEGIEGWAGFDPSRNPGAMYPNEIIADFAFLPFGGGPRKCVGDQFSLMESTVALARLLQNFDIELKGSPESVELVTGATIHTKNGLWCKLRKRHQ</sequence>
<evidence type="ECO:0000256" key="1">
    <source>
        <dbReference type="ARBA" id="ARBA00010617"/>
    </source>
</evidence>
<keyword evidence="3" id="KW-0560">Oxidoreductase</keyword>
<dbReference type="InterPro" id="IPR036396">
    <property type="entry name" value="Cyt_P450_sf"/>
</dbReference>
<dbReference type="PRINTS" id="PR00385">
    <property type="entry name" value="P450"/>
</dbReference>
<dbReference type="OMA" id="KIHRRED"/>
<dbReference type="PANTHER" id="PTHR24291:SF183">
    <property type="entry name" value="CYTOCHROME P450 97B3, CHLOROPLASTIC"/>
    <property type="match status" value="1"/>
</dbReference>
<dbReference type="GO" id="GO:0016705">
    <property type="term" value="F:oxidoreductase activity, acting on paired donors, with incorporation or reduction of molecular oxygen"/>
    <property type="evidence" value="ECO:0007669"/>
    <property type="project" value="InterPro"/>
</dbReference>
<keyword evidence="3" id="KW-0503">Monooxygenase</keyword>
<dbReference type="PROSITE" id="PS00086">
    <property type="entry name" value="CYTOCHROME_P450"/>
    <property type="match status" value="1"/>
</dbReference>
<reference evidence="4 5" key="1">
    <citation type="journal article" date="2018" name="Science">
        <title>The opium poppy genome and morphinan production.</title>
        <authorList>
            <person name="Guo L."/>
            <person name="Winzer T."/>
            <person name="Yang X."/>
            <person name="Li Y."/>
            <person name="Ning Z."/>
            <person name="He Z."/>
            <person name="Teodor R."/>
            <person name="Lu Y."/>
            <person name="Bowser T.A."/>
            <person name="Graham I.A."/>
            <person name="Ye K."/>
        </authorList>
    </citation>
    <scope>NUCLEOTIDE SEQUENCE [LARGE SCALE GENOMIC DNA]</scope>
    <source>
        <strain evidence="5">cv. HN1</strain>
        <tissue evidence="4">Leaves</tissue>
    </source>
</reference>
<dbReference type="Pfam" id="PF00067">
    <property type="entry name" value="p450"/>
    <property type="match status" value="1"/>
</dbReference>
<dbReference type="EMBL" id="CM010720">
    <property type="protein sequence ID" value="RZC65052.1"/>
    <property type="molecule type" value="Genomic_DNA"/>
</dbReference>
<dbReference type="InterPro" id="IPR001128">
    <property type="entry name" value="Cyt_P450"/>
</dbReference>
<dbReference type="InterPro" id="IPR002401">
    <property type="entry name" value="Cyt_P450_E_grp-I"/>
</dbReference>
<dbReference type="GO" id="GO:0009507">
    <property type="term" value="C:chloroplast"/>
    <property type="evidence" value="ECO:0007669"/>
    <property type="project" value="TreeGrafter"/>
</dbReference>
<dbReference type="GO" id="GO:0033075">
    <property type="term" value="P:isoquinoline alkaloid biosynthetic process"/>
    <property type="evidence" value="ECO:0007669"/>
    <property type="project" value="UniProtKB-ARBA"/>
</dbReference>
<dbReference type="InterPro" id="IPR017972">
    <property type="entry name" value="Cyt_P450_CS"/>
</dbReference>
<dbReference type="AlphaFoldDB" id="A0A4Y7JYC5"/>
<evidence type="ECO:0000313" key="5">
    <source>
        <dbReference type="Proteomes" id="UP000316621"/>
    </source>
</evidence>
<name>A0A4Y7JYC5_PAPSO</name>
<organism evidence="4 5">
    <name type="scientific">Papaver somniferum</name>
    <name type="common">Opium poppy</name>
    <dbReference type="NCBI Taxonomy" id="3469"/>
    <lineage>
        <taxon>Eukaryota</taxon>
        <taxon>Viridiplantae</taxon>
        <taxon>Streptophyta</taxon>
        <taxon>Embryophyta</taxon>
        <taxon>Tracheophyta</taxon>
        <taxon>Spermatophyta</taxon>
        <taxon>Magnoliopsida</taxon>
        <taxon>Ranunculales</taxon>
        <taxon>Papaveraceae</taxon>
        <taxon>Papaveroideae</taxon>
        <taxon>Papaver</taxon>
    </lineage>
</organism>
<keyword evidence="2 3" id="KW-0479">Metal-binding</keyword>
<dbReference type="Proteomes" id="UP000316621">
    <property type="component" value="Chromosome 6"/>
</dbReference>
<feature type="binding site" description="axial binding residue" evidence="2">
    <location>
        <position position="508"/>
    </location>
    <ligand>
        <name>heme</name>
        <dbReference type="ChEBI" id="CHEBI:30413"/>
    </ligand>
    <ligandPart>
        <name>Fe</name>
        <dbReference type="ChEBI" id="CHEBI:18248"/>
    </ligandPart>
</feature>
<keyword evidence="2 3" id="KW-0349">Heme</keyword>
<evidence type="ECO:0000256" key="2">
    <source>
        <dbReference type="PIRSR" id="PIRSR602401-1"/>
    </source>
</evidence>
<evidence type="ECO:0000256" key="3">
    <source>
        <dbReference type="RuleBase" id="RU000461"/>
    </source>
</evidence>
<dbReference type="Gene3D" id="1.10.630.10">
    <property type="entry name" value="Cytochrome P450"/>
    <property type="match status" value="1"/>
</dbReference>